<evidence type="ECO:0000313" key="2">
    <source>
        <dbReference type="EMBL" id="KAJ8947636.1"/>
    </source>
</evidence>
<protein>
    <submittedName>
        <fullName evidence="2">Uncharacterized protein</fullName>
    </submittedName>
</protein>
<name>A0AAV8Y9K6_9CUCU</name>
<proteinExistence type="predicted"/>
<dbReference type="EMBL" id="JAPWTK010000157">
    <property type="protein sequence ID" value="KAJ8947636.1"/>
    <property type="molecule type" value="Genomic_DNA"/>
</dbReference>
<gene>
    <name evidence="2" type="ORF">NQ318_002648</name>
</gene>
<sequence>MLKNIILLCAAIINTYGSPYNRDDWDGKWFPHSPNEPDVNPKAVLPNKSNHLFDAKHGIVMGVKDSSCDDGEANRSLYLPKSTIHPIHSFDHIPAAYHAPHKCMNESINYSEAIPTL</sequence>
<dbReference type="AlphaFoldDB" id="A0AAV8Y9K6"/>
<keyword evidence="3" id="KW-1185">Reference proteome</keyword>
<keyword evidence="1" id="KW-0732">Signal</keyword>
<feature type="signal peptide" evidence="1">
    <location>
        <begin position="1"/>
        <end position="17"/>
    </location>
</feature>
<comment type="caution">
    <text evidence="2">The sequence shown here is derived from an EMBL/GenBank/DDBJ whole genome shotgun (WGS) entry which is preliminary data.</text>
</comment>
<evidence type="ECO:0000256" key="1">
    <source>
        <dbReference type="SAM" id="SignalP"/>
    </source>
</evidence>
<evidence type="ECO:0000313" key="3">
    <source>
        <dbReference type="Proteomes" id="UP001162162"/>
    </source>
</evidence>
<reference evidence="2" key="1">
    <citation type="journal article" date="2023" name="Insect Mol. Biol.">
        <title>Genome sequencing provides insights into the evolution of gene families encoding plant cell wall-degrading enzymes in longhorned beetles.</title>
        <authorList>
            <person name="Shin N.R."/>
            <person name="Okamura Y."/>
            <person name="Kirsch R."/>
            <person name="Pauchet Y."/>
        </authorList>
    </citation>
    <scope>NUCLEOTIDE SEQUENCE</scope>
    <source>
        <strain evidence="2">AMC_N1</strain>
    </source>
</reference>
<accession>A0AAV8Y9K6</accession>
<dbReference type="Proteomes" id="UP001162162">
    <property type="component" value="Unassembled WGS sequence"/>
</dbReference>
<feature type="chain" id="PRO_5043754025" evidence="1">
    <location>
        <begin position="18"/>
        <end position="117"/>
    </location>
</feature>
<organism evidence="2 3">
    <name type="scientific">Aromia moschata</name>
    <dbReference type="NCBI Taxonomy" id="1265417"/>
    <lineage>
        <taxon>Eukaryota</taxon>
        <taxon>Metazoa</taxon>
        <taxon>Ecdysozoa</taxon>
        <taxon>Arthropoda</taxon>
        <taxon>Hexapoda</taxon>
        <taxon>Insecta</taxon>
        <taxon>Pterygota</taxon>
        <taxon>Neoptera</taxon>
        <taxon>Endopterygota</taxon>
        <taxon>Coleoptera</taxon>
        <taxon>Polyphaga</taxon>
        <taxon>Cucujiformia</taxon>
        <taxon>Chrysomeloidea</taxon>
        <taxon>Cerambycidae</taxon>
        <taxon>Cerambycinae</taxon>
        <taxon>Callichromatini</taxon>
        <taxon>Aromia</taxon>
    </lineage>
</organism>